<gene>
    <name evidence="1" type="ORF">MQN93_00415</name>
</gene>
<accession>A0ABS9X7Z2</accession>
<name>A0ABS9X7Z2_9ACTN</name>
<dbReference type="Proteomes" id="UP001165270">
    <property type="component" value="Unassembled WGS sequence"/>
</dbReference>
<comment type="caution">
    <text evidence="1">The sequence shown here is derived from an EMBL/GenBank/DDBJ whole genome shotgun (WGS) entry which is preliminary data.</text>
</comment>
<dbReference type="SUPFAM" id="SSF53254">
    <property type="entry name" value="Phosphoglycerate mutase-like"/>
    <property type="match status" value="1"/>
</dbReference>
<dbReference type="Pfam" id="PF00300">
    <property type="entry name" value="His_Phos_1"/>
    <property type="match status" value="1"/>
</dbReference>
<protein>
    <submittedName>
        <fullName evidence="1">Histidine phosphatase family protein</fullName>
    </submittedName>
</protein>
<dbReference type="Gene3D" id="3.40.50.1240">
    <property type="entry name" value="Phosphoglycerate mutase-like"/>
    <property type="match status" value="1"/>
</dbReference>
<dbReference type="InterPro" id="IPR013078">
    <property type="entry name" value="His_Pase_superF_clade-1"/>
</dbReference>
<dbReference type="InterPro" id="IPR029033">
    <property type="entry name" value="His_PPase_superfam"/>
</dbReference>
<dbReference type="EMBL" id="JALDAX010000001">
    <property type="protein sequence ID" value="MCI3238178.1"/>
    <property type="molecule type" value="Genomic_DNA"/>
</dbReference>
<dbReference type="RefSeq" id="WP_242707797.1">
    <property type="nucleotide sequence ID" value="NZ_JALDAX010000001.1"/>
</dbReference>
<proteinExistence type="predicted"/>
<organism evidence="1 2">
    <name type="scientific">Streptomyces spinosisporus</name>
    <dbReference type="NCBI Taxonomy" id="2927582"/>
    <lineage>
        <taxon>Bacteria</taxon>
        <taxon>Bacillati</taxon>
        <taxon>Actinomycetota</taxon>
        <taxon>Actinomycetes</taxon>
        <taxon>Kitasatosporales</taxon>
        <taxon>Streptomycetaceae</taxon>
        <taxon>Streptomyces</taxon>
    </lineage>
</organism>
<evidence type="ECO:0000313" key="1">
    <source>
        <dbReference type="EMBL" id="MCI3238178.1"/>
    </source>
</evidence>
<evidence type="ECO:0000313" key="2">
    <source>
        <dbReference type="Proteomes" id="UP001165270"/>
    </source>
</evidence>
<keyword evidence="2" id="KW-1185">Reference proteome</keyword>
<reference evidence="1" key="1">
    <citation type="submission" date="2022-03" db="EMBL/GenBank/DDBJ databases">
        <title>Streptomyces 7R015 and 7R016 isolated from Barleria lupulina in Thailand.</title>
        <authorList>
            <person name="Kanchanasin P."/>
            <person name="Phongsopitanun W."/>
            <person name="Tanasupawat S."/>
        </authorList>
    </citation>
    <scope>NUCLEOTIDE SEQUENCE</scope>
    <source>
        <strain evidence="1">7R016</strain>
    </source>
</reference>
<sequence length="196" mass="20626">MTSRVTLISPAMSTSLRQARFYDGTGSLDEGGAARARAAAGKLPPAERVVVSPGVRCRETATELGLAAGEPPAELAGLRTGRWEGLTLDEVAGSEPEAVARWLTDPDSAPHGGESVRDLCLRVGRWLDAASRTDGRTLAVVEPDVVRAAVVHALGAPAASFWRADVPPLTATEISGRTGRWNLRLGNPLQARQDAD</sequence>